<dbReference type="RefSeq" id="XP_002174939.2">
    <property type="nucleotide sequence ID" value="XM_002174903.2"/>
</dbReference>
<dbReference type="OrthoDB" id="6770063at2759"/>
<dbReference type="GeneID" id="7050450"/>
<feature type="transmembrane region" description="Helical" evidence="6">
    <location>
        <begin position="297"/>
        <end position="316"/>
    </location>
</feature>
<proteinExistence type="predicted"/>
<dbReference type="SUPFAM" id="SSF103473">
    <property type="entry name" value="MFS general substrate transporter"/>
    <property type="match status" value="1"/>
</dbReference>
<feature type="transmembrane region" description="Helical" evidence="6">
    <location>
        <begin position="322"/>
        <end position="340"/>
    </location>
</feature>
<dbReference type="Gene3D" id="1.20.1250.20">
    <property type="entry name" value="MFS general substrate transporter like domains"/>
    <property type="match status" value="1"/>
</dbReference>
<dbReference type="GO" id="GO:0022857">
    <property type="term" value="F:transmembrane transporter activity"/>
    <property type="evidence" value="ECO:0000318"/>
    <property type="project" value="GO_Central"/>
</dbReference>
<feature type="transmembrane region" description="Helical" evidence="6">
    <location>
        <begin position="455"/>
        <end position="476"/>
    </location>
</feature>
<feature type="transmembrane region" description="Helical" evidence="6">
    <location>
        <begin position="52"/>
        <end position="72"/>
    </location>
</feature>
<feature type="transmembrane region" description="Helical" evidence="6">
    <location>
        <begin position="93"/>
        <end position="111"/>
    </location>
</feature>
<evidence type="ECO:0000313" key="8">
    <source>
        <dbReference type="Proteomes" id="UP000001744"/>
    </source>
</evidence>
<dbReference type="PANTHER" id="PTHR23502:SF183">
    <property type="match status" value="1"/>
</dbReference>
<feature type="transmembrane region" description="Helical" evidence="6">
    <location>
        <begin position="123"/>
        <end position="142"/>
    </location>
</feature>
<dbReference type="GO" id="GO:0005886">
    <property type="term" value="C:plasma membrane"/>
    <property type="evidence" value="ECO:0000318"/>
    <property type="project" value="GO_Central"/>
</dbReference>
<evidence type="ECO:0000256" key="4">
    <source>
        <dbReference type="ARBA" id="ARBA00022989"/>
    </source>
</evidence>
<evidence type="ECO:0000313" key="7">
    <source>
        <dbReference type="EMBL" id="EEB08646.2"/>
    </source>
</evidence>
<evidence type="ECO:0000256" key="6">
    <source>
        <dbReference type="SAM" id="Phobius"/>
    </source>
</evidence>
<evidence type="ECO:0000256" key="5">
    <source>
        <dbReference type="ARBA" id="ARBA00023136"/>
    </source>
</evidence>
<feature type="transmembrane region" description="Helical" evidence="6">
    <location>
        <begin position="367"/>
        <end position="387"/>
    </location>
</feature>
<keyword evidence="5 6" id="KW-0472">Membrane</keyword>
<dbReference type="InterPro" id="IPR036259">
    <property type="entry name" value="MFS_trans_sf"/>
</dbReference>
<evidence type="ECO:0000256" key="2">
    <source>
        <dbReference type="ARBA" id="ARBA00022448"/>
    </source>
</evidence>
<dbReference type="EMBL" id="KE651167">
    <property type="protein sequence ID" value="EEB08646.2"/>
    <property type="molecule type" value="Genomic_DNA"/>
</dbReference>
<dbReference type="PANTHER" id="PTHR23502">
    <property type="entry name" value="MAJOR FACILITATOR SUPERFAMILY"/>
    <property type="match status" value="1"/>
</dbReference>
<dbReference type="InterPro" id="IPR005829">
    <property type="entry name" value="Sugar_transporter_CS"/>
</dbReference>
<feature type="non-terminal residue" evidence="7">
    <location>
        <position position="1"/>
    </location>
</feature>
<gene>
    <name evidence="7" type="ORF">SJAG_03808</name>
</gene>
<dbReference type="PROSITE" id="PS00216">
    <property type="entry name" value="SUGAR_TRANSPORT_1"/>
    <property type="match status" value="1"/>
</dbReference>
<dbReference type="CDD" id="cd17323">
    <property type="entry name" value="MFS_Tpo1_MDR_like"/>
    <property type="match status" value="1"/>
</dbReference>
<feature type="transmembrane region" description="Helical" evidence="6">
    <location>
        <begin position="213"/>
        <end position="232"/>
    </location>
</feature>
<protein>
    <submittedName>
        <fullName evidence="7">Membrane transporter</fullName>
    </submittedName>
</protein>
<dbReference type="GO" id="GO:0055085">
    <property type="term" value="P:transmembrane transport"/>
    <property type="evidence" value="ECO:0000318"/>
    <property type="project" value="GO_Central"/>
</dbReference>
<dbReference type="AlphaFoldDB" id="B6K542"/>
<keyword evidence="2" id="KW-0813">Transport</keyword>
<dbReference type="OMA" id="ADYHIWQ"/>
<dbReference type="VEuPathDB" id="FungiDB:SJAG_03808"/>
<dbReference type="HOGENOM" id="CLU_008455_11_5_1"/>
<name>B6K542_SCHJY</name>
<dbReference type="STRING" id="402676.B6K542"/>
<organism evidence="7 8">
    <name type="scientific">Schizosaccharomyces japonicus (strain yFS275 / FY16936)</name>
    <name type="common">Fission yeast</name>
    <dbReference type="NCBI Taxonomy" id="402676"/>
    <lineage>
        <taxon>Eukaryota</taxon>
        <taxon>Fungi</taxon>
        <taxon>Dikarya</taxon>
        <taxon>Ascomycota</taxon>
        <taxon>Taphrinomycotina</taxon>
        <taxon>Schizosaccharomycetes</taxon>
        <taxon>Schizosaccharomycetales</taxon>
        <taxon>Schizosaccharomycetaceae</taxon>
        <taxon>Schizosaccharomyces</taxon>
    </lineage>
</organism>
<dbReference type="Proteomes" id="UP000001744">
    <property type="component" value="Unassembled WGS sequence"/>
</dbReference>
<dbReference type="Pfam" id="PF07690">
    <property type="entry name" value="MFS_1"/>
    <property type="match status" value="1"/>
</dbReference>
<dbReference type="JaponicusDB" id="SJAG_03808"/>
<keyword evidence="8" id="KW-1185">Reference proteome</keyword>
<keyword evidence="3 6" id="KW-0812">Transmembrane</keyword>
<dbReference type="eggNOG" id="KOG0255">
    <property type="taxonomic scope" value="Eukaryota"/>
</dbReference>
<reference evidence="7 8" key="1">
    <citation type="journal article" date="2011" name="Science">
        <title>Comparative functional genomics of the fission yeasts.</title>
        <authorList>
            <person name="Rhind N."/>
            <person name="Chen Z."/>
            <person name="Yassour M."/>
            <person name="Thompson D.A."/>
            <person name="Haas B.J."/>
            <person name="Habib N."/>
            <person name="Wapinski I."/>
            <person name="Roy S."/>
            <person name="Lin M.F."/>
            <person name="Heiman D.I."/>
            <person name="Young S.K."/>
            <person name="Furuya K."/>
            <person name="Guo Y."/>
            <person name="Pidoux A."/>
            <person name="Chen H.M."/>
            <person name="Robbertse B."/>
            <person name="Goldberg J.M."/>
            <person name="Aoki K."/>
            <person name="Bayne E.H."/>
            <person name="Berlin A.M."/>
            <person name="Desjardins C.A."/>
            <person name="Dobbs E."/>
            <person name="Dukaj L."/>
            <person name="Fan L."/>
            <person name="FitzGerald M.G."/>
            <person name="French C."/>
            <person name="Gujja S."/>
            <person name="Hansen K."/>
            <person name="Keifenheim D."/>
            <person name="Levin J.Z."/>
            <person name="Mosher R.A."/>
            <person name="Mueller C.A."/>
            <person name="Pfiffner J."/>
            <person name="Priest M."/>
            <person name="Russ C."/>
            <person name="Smialowska A."/>
            <person name="Swoboda P."/>
            <person name="Sykes S.M."/>
            <person name="Vaughn M."/>
            <person name="Vengrova S."/>
            <person name="Yoder R."/>
            <person name="Zeng Q."/>
            <person name="Allshire R."/>
            <person name="Baulcombe D."/>
            <person name="Birren B.W."/>
            <person name="Brown W."/>
            <person name="Ekwall K."/>
            <person name="Kellis M."/>
            <person name="Leatherwood J."/>
            <person name="Levin H."/>
            <person name="Margalit H."/>
            <person name="Martienssen R."/>
            <person name="Nieduszynski C.A."/>
            <person name="Spatafora J.W."/>
            <person name="Friedman N."/>
            <person name="Dalgaard J.Z."/>
            <person name="Baumann P."/>
            <person name="Niki H."/>
            <person name="Regev A."/>
            <person name="Nusbaum C."/>
        </authorList>
    </citation>
    <scope>NUCLEOTIDE SEQUENCE [LARGE SCALE GENOMIC DNA]</scope>
    <source>
        <strain evidence="8">yFS275 / FY16936</strain>
    </source>
</reference>
<feature type="transmembrane region" description="Helical" evidence="6">
    <location>
        <begin position="268"/>
        <end position="290"/>
    </location>
</feature>
<evidence type="ECO:0000256" key="1">
    <source>
        <dbReference type="ARBA" id="ARBA00004141"/>
    </source>
</evidence>
<feature type="transmembrane region" description="Helical" evidence="6">
    <location>
        <begin position="149"/>
        <end position="171"/>
    </location>
</feature>
<dbReference type="InterPro" id="IPR011701">
    <property type="entry name" value="MFS"/>
</dbReference>
<keyword evidence="4 6" id="KW-1133">Transmembrane helix</keyword>
<evidence type="ECO:0000256" key="3">
    <source>
        <dbReference type="ARBA" id="ARBA00022692"/>
    </source>
</evidence>
<accession>B6K542</accession>
<feature type="transmembrane region" description="Helical" evidence="6">
    <location>
        <begin position="183"/>
        <end position="204"/>
    </location>
</feature>
<comment type="subcellular location">
    <subcellularLocation>
        <location evidence="1">Membrane</location>
        <topology evidence="1">Multi-pass membrane protein</topology>
    </subcellularLocation>
</comment>
<sequence>YSENFSSEVSNAVKDSDTVSSVKTKDELSVQRVYNETDPLENHPAHPKKWPFWKKIFLTCLTCSLQCFIFLTPNAYPDIQYSLQAKWNLTSQVSILGQSMFILGVSLGPLFLGPFSDLAGRKWVYVGTMVFYLCFNVSCALARNYAQLVISMFILGICGSTALGNVAGGVADLFDDDESHWGMYIFIFMCSLSTFGSPEGVALVNDKKLGWQWLYWINVIVSGAYLVVFSLMPETLPSIIISKYEKKRGGNTDFIPRMTARKFADKTVFVFTNAIKIFFTEPIVAALGIYNGFVNGLLYFFLAAIWPVFVNIYKMADLSASFTYLAAIPACIILLFFEPLHSRIYSRDKQANNGVARPEARLKVSLVYIWLFPIGIFMFAFCSQSYIHWIVPLIGLTFFNIADYHIWQVMLLYITDSYPSVSASAVAAFELPSNLGAAGFTHLSALMFARMNVHWATAVVGFCSLPLIVLINVLYFKGQAIRARSRLCGAAKQGNSV</sequence>